<evidence type="ECO:0000256" key="1">
    <source>
        <dbReference type="PROSITE-ProRule" id="PRU00110"/>
    </source>
</evidence>
<dbReference type="GO" id="GO:0004672">
    <property type="term" value="F:protein kinase activity"/>
    <property type="evidence" value="ECO:0007669"/>
    <property type="project" value="UniProtKB-ARBA"/>
</dbReference>
<comment type="caution">
    <text evidence="3">The sequence shown here is derived from an EMBL/GenBank/DDBJ whole genome shotgun (WGS) entry which is preliminary data.</text>
</comment>
<feature type="modified residue" description="Phosphohistidine" evidence="1">
    <location>
        <position position="53"/>
    </location>
</feature>
<proteinExistence type="predicted"/>
<dbReference type="EMBL" id="LPWH01000003">
    <property type="protein sequence ID" value="POR05383.1"/>
    <property type="molecule type" value="Genomic_DNA"/>
</dbReference>
<dbReference type="GO" id="GO:0000160">
    <property type="term" value="P:phosphorelay signal transduction system"/>
    <property type="evidence" value="ECO:0007669"/>
    <property type="project" value="InterPro"/>
</dbReference>
<dbReference type="Pfam" id="PF01627">
    <property type="entry name" value="Hpt"/>
    <property type="match status" value="1"/>
</dbReference>
<dbReference type="SMART" id="SM00073">
    <property type="entry name" value="HPT"/>
    <property type="match status" value="1"/>
</dbReference>
<dbReference type="InterPro" id="IPR036641">
    <property type="entry name" value="HPT_dom_sf"/>
</dbReference>
<evidence type="ECO:0000259" key="2">
    <source>
        <dbReference type="PROSITE" id="PS50894"/>
    </source>
</evidence>
<dbReference type="Gene3D" id="1.20.120.160">
    <property type="entry name" value="HPT domain"/>
    <property type="match status" value="1"/>
</dbReference>
<gene>
    <name evidence="3" type="ORF">AU468_01525</name>
</gene>
<feature type="domain" description="HPt" evidence="2">
    <location>
        <begin position="14"/>
        <end position="111"/>
    </location>
</feature>
<evidence type="ECO:0000313" key="4">
    <source>
        <dbReference type="Proteomes" id="UP000237350"/>
    </source>
</evidence>
<dbReference type="AlphaFoldDB" id="A0A2S4K0T7"/>
<dbReference type="SUPFAM" id="SSF47226">
    <property type="entry name" value="Histidine-containing phosphotransfer domain, HPT domain"/>
    <property type="match status" value="1"/>
</dbReference>
<evidence type="ECO:0000313" key="3">
    <source>
        <dbReference type="EMBL" id="POR05383.1"/>
    </source>
</evidence>
<keyword evidence="4" id="KW-1185">Reference proteome</keyword>
<sequence>MFDYEGFLVRVMADEELARTIASAFLEDTPRLIGKIATALETGDYETILRQAHTIKGASANLGGEMLCCAALELERSARKAEHQNCVARLGALREAWDALAGKIRQDMDLA</sequence>
<protein>
    <recommendedName>
        <fullName evidence="2">HPt domain-containing protein</fullName>
    </recommendedName>
</protein>
<dbReference type="InterPro" id="IPR008207">
    <property type="entry name" value="Sig_transdc_His_kin_Hpt_dom"/>
</dbReference>
<keyword evidence="1" id="KW-0597">Phosphoprotein</keyword>
<organism evidence="3 4">
    <name type="scientific">Alkalispirochaeta sphaeroplastigenens</name>
    <dbReference type="NCBI Taxonomy" id="1187066"/>
    <lineage>
        <taxon>Bacteria</taxon>
        <taxon>Pseudomonadati</taxon>
        <taxon>Spirochaetota</taxon>
        <taxon>Spirochaetia</taxon>
        <taxon>Spirochaetales</taxon>
        <taxon>Spirochaetaceae</taxon>
        <taxon>Alkalispirochaeta</taxon>
    </lineage>
</organism>
<dbReference type="Proteomes" id="UP000237350">
    <property type="component" value="Unassembled WGS sequence"/>
</dbReference>
<accession>A0A2S4K0T7</accession>
<reference evidence="4" key="1">
    <citation type="submission" date="2015-12" db="EMBL/GenBank/DDBJ databases">
        <authorList>
            <person name="Lodha T.D."/>
            <person name="Chintalapati S."/>
            <person name="Chintalapati V.R."/>
            <person name="Sravanthi T."/>
        </authorList>
    </citation>
    <scope>NUCLEOTIDE SEQUENCE [LARGE SCALE GENOMIC DNA]</scope>
    <source>
        <strain evidence="4">JC133</strain>
    </source>
</reference>
<dbReference type="PROSITE" id="PS50894">
    <property type="entry name" value="HPT"/>
    <property type="match status" value="1"/>
</dbReference>
<name>A0A2S4K0T7_9SPIO</name>